<feature type="transmembrane region" description="Helical" evidence="1">
    <location>
        <begin position="499"/>
        <end position="527"/>
    </location>
</feature>
<comment type="caution">
    <text evidence="2">The sequence shown here is derived from an EMBL/GenBank/DDBJ whole genome shotgun (WGS) entry which is preliminary data.</text>
</comment>
<evidence type="ECO:0008006" key="4">
    <source>
        <dbReference type="Google" id="ProtNLM"/>
    </source>
</evidence>
<evidence type="ECO:0000313" key="2">
    <source>
        <dbReference type="EMBL" id="PSR59926.1"/>
    </source>
</evidence>
<feature type="transmembrane region" description="Helical" evidence="1">
    <location>
        <begin position="7"/>
        <end position="29"/>
    </location>
</feature>
<evidence type="ECO:0000313" key="3">
    <source>
        <dbReference type="Proteomes" id="UP000241647"/>
    </source>
</evidence>
<evidence type="ECO:0000256" key="1">
    <source>
        <dbReference type="SAM" id="Phobius"/>
    </source>
</evidence>
<gene>
    <name evidence="2" type="ORF">C8259_25200</name>
</gene>
<dbReference type="SUPFAM" id="SSF52540">
    <property type="entry name" value="P-loop containing nucleoside triphosphate hydrolases"/>
    <property type="match status" value="1"/>
</dbReference>
<feature type="transmembrane region" description="Helical" evidence="1">
    <location>
        <begin position="466"/>
        <end position="487"/>
    </location>
</feature>
<accession>A0A2T2YWN1</accession>
<feature type="transmembrane region" description="Helical" evidence="1">
    <location>
        <begin position="576"/>
        <end position="599"/>
    </location>
</feature>
<dbReference type="AlphaFoldDB" id="A0A2T2YWN1"/>
<protein>
    <recommendedName>
        <fullName evidence="4">NACHT domain-containing protein</fullName>
    </recommendedName>
</protein>
<sequence>MYTSVRRLILAVTCLITLGAVWWILWVTLLEPTEKSTASGYGQFVVAVVVAVCSLAVWVVRTFWSRTAEPLDRLADRLAARMHERWTKEAHDRDLLVEPLPIRWHQAALSVAVPVAAATSTRGGRPRFDPLPGISVITSTTLQEGDRSTLYDVYGGLPSGRLVITGDAGSGKSAAAILLLLDALKFREKCHSGIPVPVMFTLHNWDPEATPVNEWLIHKLAETLPLRRDDAKRLVQESRIAVFLDGLDEMPEQLRPIALKALNKADFRLVLLSRRKEFRAAVQHEPLLGAAVIELRSLRPADAADYLLRHVVSPPPPNWQAVAEKLNDDPRSPLARALNRPLTVTLLRDTYPQIGKVDELLDRKRFPTPKRIESHLLDQVLIAAYTREPGAPKPRYSVRTAERTLGYIADRLKQNGSRDLAWWTIRQWTDHGIALFARAMIVWFVTAIPIGFLLGLSYWIADGREIWSGLPVGLAIGLVSAISTILESEIKPKRVVARWWLAPITTTGLFVALPLGLGTGYVLVFINDLEPTLVWWLVLGTVLWLTLGTGTSLFASNQDDNRAHDPVASWRQDAMAGLGFGVICGFGALTAGLCFGMQFNLGLPAVLAVGLLGGLAAMLALPPAITASWPTFCFQIELALRHRTPLRLMRFLEDARERGVLRTVGPIYQFRHAELQDRLAANVSKPE</sequence>
<keyword evidence="1" id="KW-0472">Membrane</keyword>
<organism evidence="2 3">
    <name type="scientific">Nocardia nova</name>
    <dbReference type="NCBI Taxonomy" id="37330"/>
    <lineage>
        <taxon>Bacteria</taxon>
        <taxon>Bacillati</taxon>
        <taxon>Actinomycetota</taxon>
        <taxon>Actinomycetes</taxon>
        <taxon>Mycobacteriales</taxon>
        <taxon>Nocardiaceae</taxon>
        <taxon>Nocardia</taxon>
    </lineage>
</organism>
<keyword evidence="1" id="KW-0812">Transmembrane</keyword>
<feature type="transmembrane region" description="Helical" evidence="1">
    <location>
        <begin position="41"/>
        <end position="64"/>
    </location>
</feature>
<name>A0A2T2YWN1_9NOCA</name>
<feature type="transmembrane region" description="Helical" evidence="1">
    <location>
        <begin position="533"/>
        <end position="555"/>
    </location>
</feature>
<feature type="transmembrane region" description="Helical" evidence="1">
    <location>
        <begin position="435"/>
        <end position="460"/>
    </location>
</feature>
<proteinExistence type="predicted"/>
<dbReference type="EMBL" id="PYHS01000015">
    <property type="protein sequence ID" value="PSR59926.1"/>
    <property type="molecule type" value="Genomic_DNA"/>
</dbReference>
<feature type="transmembrane region" description="Helical" evidence="1">
    <location>
        <begin position="605"/>
        <end position="625"/>
    </location>
</feature>
<dbReference type="Gene3D" id="3.40.50.300">
    <property type="entry name" value="P-loop containing nucleotide triphosphate hydrolases"/>
    <property type="match status" value="1"/>
</dbReference>
<keyword evidence="1" id="KW-1133">Transmembrane helix</keyword>
<reference evidence="2 3" key="1">
    <citation type="submission" date="2018-02" db="EMBL/GenBank/DDBJ databases">
        <title>8 Nocardia nova and 1 Nocardia cyriacigeorgica strain used for evolution to TMP-SMX.</title>
        <authorList>
            <person name="Mehta H."/>
            <person name="Weng J."/>
            <person name="Shamoo Y."/>
        </authorList>
    </citation>
    <scope>NUCLEOTIDE SEQUENCE [LARGE SCALE GENOMIC DNA]</scope>
    <source>
        <strain evidence="2 3">ATCC 33727</strain>
    </source>
</reference>
<dbReference type="Proteomes" id="UP000241647">
    <property type="component" value="Unassembled WGS sequence"/>
</dbReference>
<dbReference type="InterPro" id="IPR027417">
    <property type="entry name" value="P-loop_NTPase"/>
</dbReference>